<evidence type="ECO:0000256" key="1">
    <source>
        <dbReference type="SAM" id="Phobius"/>
    </source>
</evidence>
<keyword evidence="1" id="KW-0812">Transmembrane</keyword>
<dbReference type="EMBL" id="VUNN01000001">
    <property type="protein sequence ID" value="MSU05378.1"/>
    <property type="molecule type" value="Genomic_DNA"/>
</dbReference>
<evidence type="ECO:0000259" key="2">
    <source>
        <dbReference type="Pfam" id="PF07331"/>
    </source>
</evidence>
<keyword evidence="4" id="KW-1185">Reference proteome</keyword>
<name>A0A7X2TQX9_9SPIO</name>
<comment type="caution">
    <text evidence="3">The sequence shown here is derived from an EMBL/GenBank/DDBJ whole genome shotgun (WGS) entry which is preliminary data.</text>
</comment>
<organism evidence="3 4">
    <name type="scientific">Bullifex porci</name>
    <dbReference type="NCBI Taxonomy" id="2606638"/>
    <lineage>
        <taxon>Bacteria</taxon>
        <taxon>Pseudomonadati</taxon>
        <taxon>Spirochaetota</taxon>
        <taxon>Spirochaetia</taxon>
        <taxon>Spirochaetales</taxon>
        <taxon>Spirochaetaceae</taxon>
        <taxon>Bullifex</taxon>
    </lineage>
</organism>
<sequence>MKDTKKAADFIISIILIALSAFLYMTADKMPGATKGIGPGDYPKFICTILFILGVIQLISVVVSCKGIPLIAFKEINRKFLLRALIMVVATFAYYKLMKPIGYLLTTPFFLFGSFMLFGYKKKVKGAVIAIIFTVVVYLLFTKVFMIFLPRGILG</sequence>
<feature type="transmembrane region" description="Helical" evidence="1">
    <location>
        <begin position="7"/>
        <end position="25"/>
    </location>
</feature>
<proteinExistence type="predicted"/>
<evidence type="ECO:0000313" key="3">
    <source>
        <dbReference type="EMBL" id="MSU05378.1"/>
    </source>
</evidence>
<evidence type="ECO:0000313" key="4">
    <source>
        <dbReference type="Proteomes" id="UP000460549"/>
    </source>
</evidence>
<feature type="transmembrane region" description="Helical" evidence="1">
    <location>
        <begin position="101"/>
        <end position="120"/>
    </location>
</feature>
<reference evidence="3 4" key="1">
    <citation type="submission" date="2019-08" db="EMBL/GenBank/DDBJ databases">
        <title>In-depth cultivation of the pig gut microbiome towards novel bacterial diversity and tailored functional studies.</title>
        <authorList>
            <person name="Wylensek D."/>
            <person name="Hitch T.C.A."/>
            <person name="Clavel T."/>
        </authorList>
    </citation>
    <scope>NUCLEOTIDE SEQUENCE [LARGE SCALE GENOMIC DNA]</scope>
    <source>
        <strain evidence="3 4">NM-380-WT-3C1</strain>
    </source>
</reference>
<dbReference type="InterPro" id="IPR009936">
    <property type="entry name" value="DUF1468"/>
</dbReference>
<feature type="domain" description="DUF1468" evidence="2">
    <location>
        <begin position="11"/>
        <end position="150"/>
    </location>
</feature>
<gene>
    <name evidence="3" type="ORF">FYJ80_01075</name>
</gene>
<dbReference type="AlphaFoldDB" id="A0A7X2TQX9"/>
<feature type="transmembrane region" description="Helical" evidence="1">
    <location>
        <begin position="45"/>
        <end position="68"/>
    </location>
</feature>
<dbReference type="Proteomes" id="UP000460549">
    <property type="component" value="Unassembled WGS sequence"/>
</dbReference>
<dbReference type="RefSeq" id="WP_154424274.1">
    <property type="nucleotide sequence ID" value="NZ_JAQYGB010000022.1"/>
</dbReference>
<keyword evidence="1" id="KW-0472">Membrane</keyword>
<feature type="transmembrane region" description="Helical" evidence="1">
    <location>
        <begin position="80"/>
        <end position="95"/>
    </location>
</feature>
<keyword evidence="1" id="KW-1133">Transmembrane helix</keyword>
<feature type="transmembrane region" description="Helical" evidence="1">
    <location>
        <begin position="127"/>
        <end position="149"/>
    </location>
</feature>
<protein>
    <submittedName>
        <fullName evidence="3">Tripartite tricarboxylate transporter TctB family protein</fullName>
    </submittedName>
</protein>
<accession>A0A7X2TQX9</accession>
<dbReference type="Pfam" id="PF07331">
    <property type="entry name" value="TctB"/>
    <property type="match status" value="1"/>
</dbReference>